<feature type="transmembrane region" description="Helical" evidence="1">
    <location>
        <begin position="7"/>
        <end position="25"/>
    </location>
</feature>
<dbReference type="EMBL" id="QKWP01003030">
    <property type="protein sequence ID" value="RIB01612.1"/>
    <property type="molecule type" value="Genomic_DNA"/>
</dbReference>
<name>A0A397TU16_9GLOM</name>
<gene>
    <name evidence="2" type="ORF">C2G38_2127197</name>
</gene>
<evidence type="ECO:0000256" key="1">
    <source>
        <dbReference type="SAM" id="Phobius"/>
    </source>
</evidence>
<evidence type="ECO:0000313" key="3">
    <source>
        <dbReference type="Proteomes" id="UP000266673"/>
    </source>
</evidence>
<proteinExistence type="predicted"/>
<dbReference type="Proteomes" id="UP000266673">
    <property type="component" value="Unassembled WGS sequence"/>
</dbReference>
<reference evidence="2 3" key="1">
    <citation type="submission" date="2018-06" db="EMBL/GenBank/DDBJ databases">
        <title>Comparative genomics reveals the genomic features of Rhizophagus irregularis, R. cerebriforme, R. diaphanum and Gigaspora rosea, and their symbiotic lifestyle signature.</title>
        <authorList>
            <person name="Morin E."/>
            <person name="San Clemente H."/>
            <person name="Chen E.C.H."/>
            <person name="De La Providencia I."/>
            <person name="Hainaut M."/>
            <person name="Kuo A."/>
            <person name="Kohler A."/>
            <person name="Murat C."/>
            <person name="Tang N."/>
            <person name="Roy S."/>
            <person name="Loubradou J."/>
            <person name="Henrissat B."/>
            <person name="Grigoriev I.V."/>
            <person name="Corradi N."/>
            <person name="Roux C."/>
            <person name="Martin F.M."/>
        </authorList>
    </citation>
    <scope>NUCLEOTIDE SEQUENCE [LARGE SCALE GENOMIC DNA]</scope>
    <source>
        <strain evidence="2 3">DAOM 194757</strain>
    </source>
</reference>
<keyword evidence="1" id="KW-0472">Membrane</keyword>
<keyword evidence="1" id="KW-1133">Transmembrane helix</keyword>
<keyword evidence="1" id="KW-0812">Transmembrane</keyword>
<comment type="caution">
    <text evidence="2">The sequence shown here is derived from an EMBL/GenBank/DDBJ whole genome shotgun (WGS) entry which is preliminary data.</text>
</comment>
<keyword evidence="3" id="KW-1185">Reference proteome</keyword>
<sequence length="56" mass="6667">MKITRIYFYLVDSLILIVTLLFLIGYLTNPLVNNCATLSFFINNILFWRRRVILTI</sequence>
<feature type="transmembrane region" description="Helical" evidence="1">
    <location>
        <begin position="31"/>
        <end position="48"/>
    </location>
</feature>
<protein>
    <submittedName>
        <fullName evidence="2">Uncharacterized protein</fullName>
    </submittedName>
</protein>
<dbReference type="AlphaFoldDB" id="A0A397TU16"/>
<accession>A0A397TU16</accession>
<evidence type="ECO:0000313" key="2">
    <source>
        <dbReference type="EMBL" id="RIB01612.1"/>
    </source>
</evidence>
<organism evidence="2 3">
    <name type="scientific">Gigaspora rosea</name>
    <dbReference type="NCBI Taxonomy" id="44941"/>
    <lineage>
        <taxon>Eukaryota</taxon>
        <taxon>Fungi</taxon>
        <taxon>Fungi incertae sedis</taxon>
        <taxon>Mucoromycota</taxon>
        <taxon>Glomeromycotina</taxon>
        <taxon>Glomeromycetes</taxon>
        <taxon>Diversisporales</taxon>
        <taxon>Gigasporaceae</taxon>
        <taxon>Gigaspora</taxon>
    </lineage>
</organism>